<proteinExistence type="predicted"/>
<protein>
    <submittedName>
        <fullName evidence="1">Uncharacterized protein</fullName>
    </submittedName>
</protein>
<dbReference type="InParanoid" id="A0A1X7T7S1"/>
<dbReference type="EnsemblMetazoa" id="Aqu2.1.10596_001">
    <property type="protein sequence ID" value="Aqu2.1.10596_001"/>
    <property type="gene ID" value="Aqu2.1.10596"/>
</dbReference>
<evidence type="ECO:0000313" key="1">
    <source>
        <dbReference type="EnsemblMetazoa" id="Aqu2.1.10596_001"/>
    </source>
</evidence>
<dbReference type="AlphaFoldDB" id="A0A1X7T7S1"/>
<sequence length="108" mass="12467">LSLPEQSIVSVKEALCIGERYGMNEEDTKQALKYFHDVSLMLYYPEVTNVVFIDSKPILEILSQLLALAYVTKIDALELIIDRPLPLKIKKNFKEGFFNEDIFERLKA</sequence>
<organism evidence="1">
    <name type="scientific">Amphimedon queenslandica</name>
    <name type="common">Sponge</name>
    <dbReference type="NCBI Taxonomy" id="400682"/>
    <lineage>
        <taxon>Eukaryota</taxon>
        <taxon>Metazoa</taxon>
        <taxon>Porifera</taxon>
        <taxon>Demospongiae</taxon>
        <taxon>Heteroscleromorpha</taxon>
        <taxon>Haplosclerida</taxon>
        <taxon>Niphatidae</taxon>
        <taxon>Amphimedon</taxon>
    </lineage>
</organism>
<accession>A0A1X7T7S1</accession>
<name>A0A1X7T7S1_AMPQE</name>
<reference evidence="1" key="1">
    <citation type="submission" date="2017-05" db="UniProtKB">
        <authorList>
            <consortium name="EnsemblMetazoa"/>
        </authorList>
    </citation>
    <scope>IDENTIFICATION</scope>
</reference>